<proteinExistence type="predicted"/>
<gene>
    <name evidence="2" type="ORF">K493DRAFT_39426</name>
</gene>
<evidence type="ECO:0008006" key="4">
    <source>
        <dbReference type="Google" id="ProtNLM"/>
    </source>
</evidence>
<keyword evidence="3" id="KW-1185">Reference proteome</keyword>
<name>A0A1Y1Y4M2_9FUNG</name>
<feature type="compositionally biased region" description="Polar residues" evidence="1">
    <location>
        <begin position="250"/>
        <end position="262"/>
    </location>
</feature>
<protein>
    <recommendedName>
        <fullName evidence="4">BEN domain-containing protein</fullName>
    </recommendedName>
</protein>
<accession>A0A1Y1Y4M2</accession>
<sequence length="336" mass="37146">MEYSGQPTGNNVHGSITSTNHYFDVRFEDDPSTQLRQQLDELQATVLSQITLEFRTLHERLDTVENKFNEVLSSPLIGTRISGLTPQYGVTPSTNVPPRPVHQGISNSIKQYSVVPQVSTPTVSSPLVASSIQIVRPPVASGAEAHTALTPVSQLPSEESAKVKVLLRQFAAQAMGYIEKNASSYTNVNNNTGAITTMKKFDMYDSASWDQFVETHFPHVQKSDLKEELVKIVSVKVKNTKARFKKKLSESPQTHRSLQQPQHHVDHAQRVNRQQQSPPLSDAMSDGISTPPVKRFNSGTLLKIEKSALAHSQVTHQVPEAVITSSVHHNSNFSLL</sequence>
<reference evidence="2 3" key="1">
    <citation type="submission" date="2016-07" db="EMBL/GenBank/DDBJ databases">
        <title>Pervasive Adenine N6-methylation of Active Genes in Fungi.</title>
        <authorList>
            <consortium name="DOE Joint Genome Institute"/>
            <person name="Mondo S.J."/>
            <person name="Dannebaum R.O."/>
            <person name="Kuo R.C."/>
            <person name="Labutti K."/>
            <person name="Haridas S."/>
            <person name="Kuo A."/>
            <person name="Salamov A."/>
            <person name="Ahrendt S.R."/>
            <person name="Lipzen A."/>
            <person name="Sullivan W."/>
            <person name="Andreopoulos W.B."/>
            <person name="Clum A."/>
            <person name="Lindquist E."/>
            <person name="Daum C."/>
            <person name="Ramamoorthy G.K."/>
            <person name="Gryganskyi A."/>
            <person name="Culley D."/>
            <person name="Magnuson J.K."/>
            <person name="James T.Y."/>
            <person name="O'Malley M.A."/>
            <person name="Stajich J.E."/>
            <person name="Spatafora J.W."/>
            <person name="Visel A."/>
            <person name="Grigoriev I.V."/>
        </authorList>
    </citation>
    <scope>NUCLEOTIDE SEQUENCE [LARGE SCALE GENOMIC DNA]</scope>
    <source>
        <strain evidence="2 3">CBS 931.73</strain>
    </source>
</reference>
<dbReference type="EMBL" id="MCFE01000251">
    <property type="protein sequence ID" value="ORX92971.1"/>
    <property type="molecule type" value="Genomic_DNA"/>
</dbReference>
<feature type="region of interest" description="Disordered" evidence="1">
    <location>
        <begin position="244"/>
        <end position="294"/>
    </location>
</feature>
<dbReference type="InParanoid" id="A0A1Y1Y4M2"/>
<evidence type="ECO:0000256" key="1">
    <source>
        <dbReference type="SAM" id="MobiDB-lite"/>
    </source>
</evidence>
<evidence type="ECO:0000313" key="2">
    <source>
        <dbReference type="EMBL" id="ORX92971.1"/>
    </source>
</evidence>
<dbReference type="AlphaFoldDB" id="A0A1Y1Y4M2"/>
<organism evidence="2 3">
    <name type="scientific">Basidiobolus meristosporus CBS 931.73</name>
    <dbReference type="NCBI Taxonomy" id="1314790"/>
    <lineage>
        <taxon>Eukaryota</taxon>
        <taxon>Fungi</taxon>
        <taxon>Fungi incertae sedis</taxon>
        <taxon>Zoopagomycota</taxon>
        <taxon>Entomophthoromycotina</taxon>
        <taxon>Basidiobolomycetes</taxon>
        <taxon>Basidiobolales</taxon>
        <taxon>Basidiobolaceae</taxon>
        <taxon>Basidiobolus</taxon>
    </lineage>
</organism>
<evidence type="ECO:0000313" key="3">
    <source>
        <dbReference type="Proteomes" id="UP000193498"/>
    </source>
</evidence>
<comment type="caution">
    <text evidence="2">The sequence shown here is derived from an EMBL/GenBank/DDBJ whole genome shotgun (WGS) entry which is preliminary data.</text>
</comment>
<dbReference type="Proteomes" id="UP000193498">
    <property type="component" value="Unassembled WGS sequence"/>
</dbReference>